<reference evidence="2 3" key="1">
    <citation type="submission" date="2015-12" db="EMBL/GenBank/DDBJ databases">
        <title>Complete genome of Lacimicrobium alkaliphilum KCTC 32984.</title>
        <authorList>
            <person name="Kim S.-G."/>
            <person name="Lee Y.-J."/>
        </authorList>
    </citation>
    <scope>NUCLEOTIDE SEQUENCE [LARGE SCALE GENOMIC DNA]</scope>
    <source>
        <strain evidence="2 3">YelD216</strain>
    </source>
</reference>
<feature type="transmembrane region" description="Helical" evidence="1">
    <location>
        <begin position="99"/>
        <end position="120"/>
    </location>
</feature>
<dbReference type="Pfam" id="PF11158">
    <property type="entry name" value="DUF2938"/>
    <property type="match status" value="1"/>
</dbReference>
<dbReference type="KEGG" id="lal:AT746_00305"/>
<feature type="transmembrane region" description="Helical" evidence="1">
    <location>
        <begin position="140"/>
        <end position="160"/>
    </location>
</feature>
<accession>A0A0U2Z346</accession>
<keyword evidence="1" id="KW-0812">Transmembrane</keyword>
<gene>
    <name evidence="2" type="ORF">AT746_00305</name>
</gene>
<dbReference type="RefSeq" id="WP_062474817.1">
    <property type="nucleotide sequence ID" value="NZ_CP013650.1"/>
</dbReference>
<evidence type="ECO:0000313" key="2">
    <source>
        <dbReference type="EMBL" id="ALS96868.1"/>
    </source>
</evidence>
<feature type="transmembrane region" description="Helical" evidence="1">
    <location>
        <begin position="67"/>
        <end position="87"/>
    </location>
</feature>
<dbReference type="Proteomes" id="UP000068447">
    <property type="component" value="Chromosome"/>
</dbReference>
<name>A0A0U2Z346_9ALTE</name>
<keyword evidence="1" id="KW-1133">Transmembrane helix</keyword>
<dbReference type="AlphaFoldDB" id="A0A0U2Z346"/>
<sequence length="161" mass="16704">MQNLLSIVIIGIGATAVMDLWGALRKPLLGVPPPNYAMLGRWIAHMTHGQFCHKSIAASPSIAAEQIIGWVAHYLTGIAFAALLIGISGPAWIQNPTMGPAFAVGTGTIAAPFLLMQPGMGAGFAGSKMPNPNAARLQSLLTHMAFGLGLYLSGLAVSLIC</sequence>
<evidence type="ECO:0000313" key="3">
    <source>
        <dbReference type="Proteomes" id="UP000068447"/>
    </source>
</evidence>
<dbReference type="STRING" id="1526571.AT746_00305"/>
<keyword evidence="1" id="KW-0472">Membrane</keyword>
<proteinExistence type="predicted"/>
<dbReference type="InterPro" id="IPR021329">
    <property type="entry name" value="DUF2938"/>
</dbReference>
<keyword evidence="3" id="KW-1185">Reference proteome</keyword>
<evidence type="ECO:0000256" key="1">
    <source>
        <dbReference type="SAM" id="Phobius"/>
    </source>
</evidence>
<organism evidence="2 3">
    <name type="scientific">Lacimicrobium alkaliphilum</name>
    <dbReference type="NCBI Taxonomy" id="1526571"/>
    <lineage>
        <taxon>Bacteria</taxon>
        <taxon>Pseudomonadati</taxon>
        <taxon>Pseudomonadota</taxon>
        <taxon>Gammaproteobacteria</taxon>
        <taxon>Alteromonadales</taxon>
        <taxon>Alteromonadaceae</taxon>
        <taxon>Lacimicrobium</taxon>
    </lineage>
</organism>
<dbReference type="OrthoDB" id="9812539at2"/>
<evidence type="ECO:0008006" key="4">
    <source>
        <dbReference type="Google" id="ProtNLM"/>
    </source>
</evidence>
<dbReference type="EMBL" id="CP013650">
    <property type="protein sequence ID" value="ALS96868.1"/>
    <property type="molecule type" value="Genomic_DNA"/>
</dbReference>
<protein>
    <recommendedName>
        <fullName evidence="4">DUF2938 domain-containing protein</fullName>
    </recommendedName>
</protein>